<feature type="compositionally biased region" description="Basic residues" evidence="1">
    <location>
        <begin position="488"/>
        <end position="518"/>
    </location>
</feature>
<feature type="region of interest" description="Disordered" evidence="1">
    <location>
        <begin position="484"/>
        <end position="526"/>
    </location>
</feature>
<evidence type="ECO:0000313" key="3">
    <source>
        <dbReference type="Proteomes" id="UP000325440"/>
    </source>
</evidence>
<feature type="compositionally biased region" description="Basic residues" evidence="1">
    <location>
        <begin position="1026"/>
        <end position="1053"/>
    </location>
</feature>
<feature type="region of interest" description="Disordered" evidence="1">
    <location>
        <begin position="2597"/>
        <end position="2618"/>
    </location>
</feature>
<keyword evidence="3" id="KW-1185">Reference proteome</keyword>
<feature type="compositionally biased region" description="Basic residues" evidence="1">
    <location>
        <begin position="561"/>
        <end position="574"/>
    </location>
</feature>
<feature type="compositionally biased region" description="Basic residues" evidence="1">
    <location>
        <begin position="1197"/>
        <end position="1208"/>
    </location>
</feature>
<dbReference type="OrthoDB" id="6626298at2759"/>
<feature type="region of interest" description="Disordered" evidence="1">
    <location>
        <begin position="1147"/>
        <end position="1315"/>
    </location>
</feature>
<feature type="compositionally biased region" description="Basic and acidic residues" evidence="1">
    <location>
        <begin position="1054"/>
        <end position="1063"/>
    </location>
</feature>
<dbReference type="PANTHER" id="PTHR15439">
    <property type="entry name" value="RETINOBLASTOMA-BINDING PROTEIN 6"/>
    <property type="match status" value="1"/>
</dbReference>
<feature type="compositionally biased region" description="Basic residues" evidence="1">
    <location>
        <begin position="1219"/>
        <end position="1228"/>
    </location>
</feature>
<feature type="compositionally biased region" description="Polar residues" evidence="1">
    <location>
        <begin position="580"/>
        <end position="590"/>
    </location>
</feature>
<feature type="compositionally biased region" description="Polar residues" evidence="1">
    <location>
        <begin position="1261"/>
        <end position="1270"/>
    </location>
</feature>
<dbReference type="Proteomes" id="UP000325440">
    <property type="component" value="Unassembled WGS sequence"/>
</dbReference>
<feature type="region of interest" description="Disordered" evidence="1">
    <location>
        <begin position="908"/>
        <end position="1113"/>
    </location>
</feature>
<feature type="region of interest" description="Disordered" evidence="1">
    <location>
        <begin position="1989"/>
        <end position="2018"/>
    </location>
</feature>
<feature type="region of interest" description="Disordered" evidence="1">
    <location>
        <begin position="1402"/>
        <end position="1431"/>
    </location>
</feature>
<feature type="compositionally biased region" description="Polar residues" evidence="1">
    <location>
        <begin position="1989"/>
        <end position="2017"/>
    </location>
</feature>
<dbReference type="InterPro" id="IPR033489">
    <property type="entry name" value="RBBP6"/>
</dbReference>
<feature type="compositionally biased region" description="Basic and acidic residues" evidence="1">
    <location>
        <begin position="1078"/>
        <end position="1091"/>
    </location>
</feature>
<feature type="compositionally biased region" description="Basic residues" evidence="1">
    <location>
        <begin position="1158"/>
        <end position="1167"/>
    </location>
</feature>
<dbReference type="GO" id="GO:0061630">
    <property type="term" value="F:ubiquitin protein ligase activity"/>
    <property type="evidence" value="ECO:0007669"/>
    <property type="project" value="InterPro"/>
</dbReference>
<feature type="compositionally biased region" description="Low complexity" evidence="1">
    <location>
        <begin position="1009"/>
        <end position="1023"/>
    </location>
</feature>
<feature type="compositionally biased region" description="Basic residues" evidence="1">
    <location>
        <begin position="2935"/>
        <end position="2947"/>
    </location>
</feature>
<feature type="region of interest" description="Disordered" evidence="1">
    <location>
        <begin position="557"/>
        <end position="593"/>
    </location>
</feature>
<feature type="compositionally biased region" description="Polar residues" evidence="1">
    <location>
        <begin position="1610"/>
        <end position="1619"/>
    </location>
</feature>
<feature type="compositionally biased region" description="Low complexity" evidence="1">
    <location>
        <begin position="60"/>
        <end position="74"/>
    </location>
</feature>
<dbReference type="EMBL" id="CABPRJ010001435">
    <property type="protein sequence ID" value="VVC36634.1"/>
    <property type="molecule type" value="Genomic_DNA"/>
</dbReference>
<feature type="region of interest" description="Disordered" evidence="1">
    <location>
        <begin position="177"/>
        <end position="234"/>
    </location>
</feature>
<feature type="compositionally biased region" description="Basic and acidic residues" evidence="1">
    <location>
        <begin position="1275"/>
        <end position="1291"/>
    </location>
</feature>
<dbReference type="GO" id="GO:0006397">
    <property type="term" value="P:mRNA processing"/>
    <property type="evidence" value="ECO:0007669"/>
    <property type="project" value="InterPro"/>
</dbReference>
<feature type="region of interest" description="Disordered" evidence="1">
    <location>
        <begin position="1602"/>
        <end position="1639"/>
    </location>
</feature>
<dbReference type="GO" id="GO:0006511">
    <property type="term" value="P:ubiquitin-dependent protein catabolic process"/>
    <property type="evidence" value="ECO:0007669"/>
    <property type="project" value="TreeGrafter"/>
</dbReference>
<feature type="region of interest" description="Disordered" evidence="1">
    <location>
        <begin position="2826"/>
        <end position="2848"/>
    </location>
</feature>
<feature type="region of interest" description="Disordered" evidence="1">
    <location>
        <begin position="47"/>
        <end position="124"/>
    </location>
</feature>
<feature type="compositionally biased region" description="Acidic residues" evidence="1">
    <location>
        <begin position="2605"/>
        <end position="2616"/>
    </location>
</feature>
<gene>
    <name evidence="2" type="ORF">CINCED_3A022541</name>
</gene>
<evidence type="ECO:0000256" key="1">
    <source>
        <dbReference type="SAM" id="MobiDB-lite"/>
    </source>
</evidence>
<proteinExistence type="predicted"/>
<dbReference type="GO" id="GO:0005634">
    <property type="term" value="C:nucleus"/>
    <property type="evidence" value="ECO:0007669"/>
    <property type="project" value="TreeGrafter"/>
</dbReference>
<evidence type="ECO:0000313" key="2">
    <source>
        <dbReference type="EMBL" id="VVC36634.1"/>
    </source>
</evidence>
<protein>
    <submittedName>
        <fullName evidence="2">Uncharacterized protein</fullName>
    </submittedName>
</protein>
<accession>A0A5E4N2W7</accession>
<name>A0A5E4N2W7_9HEMI</name>
<feature type="compositionally biased region" description="Basic and acidic residues" evidence="1">
    <location>
        <begin position="2957"/>
        <end position="2967"/>
    </location>
</feature>
<sequence length="2967" mass="339410">MDSCVLNSQLFSKNMESSQETVVQCDVPGVQEVPQQLLSLENHCQLAENPLPTNSPNDTIDSQNISDQNSNSGNPTSVETTDVISQDVNDATETSSAVSTDNSMPPLPPPSKDNKGQPTGQYSADYNMQNYANYNYMYNYNNYYGYPYPQYQWDYNSQQYYQPYQNYYNYNYNANQAQTASSKPPPPPPDAVQLPVEEKPTNKTNLSAVDDSNRYSPTAETDDDDTMKGWSENNKSDGLIEQTISVTTTLANSVLSQTVSSEQIEIDKQKMTKNIENKLLQPTLLTVTQMQPQLVPVVPQTQPYTIPIQQPNYLINPQVVQQMLPSESNELINQHQNVPAQNGKEDSTDKLSKVSSVLGKNQAKKRLMAFSMMKQKLQEQNNSTNDYQNLDVGEGNDVEFVPELNVFQTVAKKKVVTNKKVAKVIKAQQTIEQIEEMKKDELLQGNNAALYQQLLRNGGNEAPILQKLGIESLAEKYSAKIREQDKRLQRHHHHRRRDNARRGHKYRRHSHSKSRSRSKSAEKPKMRALEVKNWKDFINGGFQFGKFRRFKIDETEEMKGKERKKSRTKKRHGVSRSDGKNQNTESLISTETEKENSDQKSCFNILERKKEILKSFEVISLDGECTKDFPNSIIRHTKTKPFLKYSENPSKATCHLQNRQQMLATLLPEIETIVINFLSSIKPKKIKENFIEDDVNSIDDKLLAMMKDTNIYPFKGWWPKTCFIVTQVKEDPNVEVDKDALIITTSKRTKKSRFNNDDDTSLVDLRPTVPSKWDSDYDGSPVADKVVEVTEVPQNLEIINDNVSMVITEEDNLPVVIHQEEAMDTTFDIGKDELKIDVGVNQVIPILSHQSQDVSKLNNEYVEFLKIVGVDKIDENIKNDMSNTSASTVVEMENENNLSIKSNLLQDESAHDESVQGDSVQDESVQDESEEDTSNKTSDESVSLHNVSQRTIDIPFAEHLSSDKKLKKKKKSLHKKSKKMKKKGNKKKRRSKSSSSESSQDSESESDSSSENSMSDTSNSSSIVEKKKKKKKSKDKKKRKDKTNYKKKHKSDKNKKFENEKDSNSTIINLLEKALNVEIKKRPLSDSEGSRQKKKKRKHNKKDDKSNENNEDNLDIVKECLKETFTKLVKNDNDQPCNETTVNKVLKYFNMDKEKEKKNKKSKKSSKRKYDSDISEHNKISKKSKLDNSLKFENIEKKKKSSKKKKMSEKKSLSNNSVSKKKTKKKLKLTTDTSETEDGEESKHKKPQSEEIENFFGQRPNEWNVNNSSMRGVVHHSDTKKNDKSPKKSQLDENSCSSKGNKNKKDENSKKSKNLLLLDKFETGSKQENMGKALETHDDSNVFDNKSKNVIGKIKKNTDLEDNEKNISYTISEQCDKYILKHRDDLPRTMLLSTNNDYIEEADRSKDPNNITKPMISKSLDQNGKKELDDEEVKISKTISDQCDKNMLKHRDNLPQTMLLFTNNDYNEQKDCNKDLNNFTKPTVSKPLDLNDKKELDKEKVKISNTISDQCDKNMLKNRDDLPQTILLSTNNDYNEQKDQNKDPSNFTKPIVSKLLDLNGKNELDDEEVKISNTISDQCDKNMLKHRDGLPQTMLLSTNNDYNEQKNQNKDPSNFTKPNVSKPLDLNDTPPLTTSVKPLISSGESMSYREKVKLNLKKLSTCQYNIPLVFGFASPLNLIESKQLEFEEINKSPKAFKEEVADDSKSLNFVDSPTILPEQSQSKKPNEAKISTPKIDMEANNELVMQNLNRVYSDTYNKQSSTSANIENAEENEQIESNLLEHDSLDLNDVYKTSNDCELKGLEHTLDTTESSSSSDEENNKEFCPGFENTIAGPEITTSADLSNLSKPEQNFDESLNSVQCHNKFNEVSNINNKLVMMSPSLEVNGSDCLHNSSIDLENPQIDNELITQWMSDWSMVVNAPVEINNSNNFRLDNPTIDLQKGKKSRWDEPPIYEQVNYNETISSSYTTKDFDNEYRSSIIDNLEEQNCTSQSPLINEPSNYNQEKHNQNLSNSYTTKDLNNENLSSNIDNIDDDYCKSQSELINESPNYEQEKYNNTISSSYTTKVYNNENCSSNVGTYEEEPNFTNQSPLINEPPNYEQEKYNNTLNSSYTTKVYNNENLSSNVDNFNEEYFISQLPLTNEPSNYEHEKFNDTISNSYTTKGFNNEHTLSNVDNFEEQHFISQLPLINEPSIYEHEKYNDTISSSYTTKGFNNEHTLSNVDNFEQQHFISQSSLINCVTDVTEYNYSDNWGSEYVDHTQPYHEYSCPPPYSEIQTIEHDRGSFVDYNMYENFDPSYDFYNENDKTWESIDTIVHPIIGETSTMQQVGDVFEMSSNDIYNTETEFPKNEAEFNGNITTIMPTEDESVEEENPESPCLKSPSGQFLKLFHQHFDHYNQNPIKYSLSEPILDHVAEINTIVPEKSPIQENSDSNNIDDIPIPSRERAYSSLIQDDNTTIYLTNDNYLAYCAIDDKCMVHIAVHTSNINGIDDEVRHCFNVYQNGRTVEYWLHADLIPFVVPPSDGELGVFTNAEEATVESDSSQEDNDDDDVNDDIIEGEWNLVEAKNDYWLNIQEMYENARVFKKYGYGNRVDQAVIPEENLSNSSDDDSYESDCSDSDVQTCSIENKNIGESTILESLIVKDSQNMSNIAVDINTAGNEQIKNVTPCTVVSTKTEHDENVTSTDQLMLNKNTNTNENIEEEDLNLKIKTEYSENILNQSINEEDNGQELDVPSNKEIPVEELMRMNTIVKQQILVQSLKMRSKENIQVKLPDTELVQYSDNMEVVKHPFLGLFQPPTFSILSKVRNGDEKDVSKLSKHVTFADGIHPGNIQATSPTHDKASRSMSPPPLKKLMRETLKLKHSMYPLNRSKIRVKLNMLKKKVAKVLPVVKDPTSSSVIEYYIRRRRLSDLPIAGTFSHTVETDNSRRSHNTYVRSRNRHRSILRQHRATREVTPVPSEHDSWSDNVI</sequence>
<feature type="compositionally biased region" description="Basic and acidic residues" evidence="1">
    <location>
        <begin position="1168"/>
        <end position="1196"/>
    </location>
</feature>
<dbReference type="PANTHER" id="PTHR15439:SF16">
    <property type="entry name" value="OS03G0335100 PROTEIN"/>
    <property type="match status" value="1"/>
</dbReference>
<dbReference type="GO" id="GO:0016567">
    <property type="term" value="P:protein ubiquitination"/>
    <property type="evidence" value="ECO:0007669"/>
    <property type="project" value="InterPro"/>
</dbReference>
<organism evidence="2 3">
    <name type="scientific">Cinara cedri</name>
    <dbReference type="NCBI Taxonomy" id="506608"/>
    <lineage>
        <taxon>Eukaryota</taxon>
        <taxon>Metazoa</taxon>
        <taxon>Ecdysozoa</taxon>
        <taxon>Arthropoda</taxon>
        <taxon>Hexapoda</taxon>
        <taxon>Insecta</taxon>
        <taxon>Pterygota</taxon>
        <taxon>Neoptera</taxon>
        <taxon>Paraneoptera</taxon>
        <taxon>Hemiptera</taxon>
        <taxon>Sternorrhyncha</taxon>
        <taxon>Aphidomorpha</taxon>
        <taxon>Aphidoidea</taxon>
        <taxon>Aphididae</taxon>
        <taxon>Lachninae</taxon>
        <taxon>Cinara</taxon>
    </lineage>
</organism>
<feature type="compositionally biased region" description="Polar residues" evidence="1">
    <location>
        <begin position="75"/>
        <end position="103"/>
    </location>
</feature>
<feature type="region of interest" description="Disordered" evidence="1">
    <location>
        <begin position="2921"/>
        <end position="2967"/>
    </location>
</feature>
<feature type="region of interest" description="Disordered" evidence="1">
    <location>
        <begin position="1803"/>
        <end position="1830"/>
    </location>
</feature>
<feature type="compositionally biased region" description="Basic residues" evidence="1">
    <location>
        <begin position="965"/>
        <end position="992"/>
    </location>
</feature>
<feature type="compositionally biased region" description="Polar residues" evidence="1">
    <location>
        <begin position="940"/>
        <end position="951"/>
    </location>
</feature>
<reference evidence="2 3" key="1">
    <citation type="submission" date="2019-08" db="EMBL/GenBank/DDBJ databases">
        <authorList>
            <person name="Alioto T."/>
            <person name="Alioto T."/>
            <person name="Gomez Garrido J."/>
        </authorList>
    </citation>
    <scope>NUCLEOTIDE SEQUENCE [LARGE SCALE GENOMIC DNA]</scope>
</reference>
<feature type="compositionally biased region" description="Acidic residues" evidence="1">
    <location>
        <begin position="920"/>
        <end position="932"/>
    </location>
</feature>